<dbReference type="GO" id="GO:0016020">
    <property type="term" value="C:membrane"/>
    <property type="evidence" value="ECO:0007669"/>
    <property type="project" value="UniProtKB-SubCell"/>
</dbReference>
<protein>
    <submittedName>
        <fullName evidence="8">Sodium-independent sulfate anion transporter-like</fullName>
    </submittedName>
</protein>
<feature type="transmembrane region" description="Helical" evidence="5">
    <location>
        <begin position="196"/>
        <end position="217"/>
    </location>
</feature>
<feature type="transmembrane region" description="Helical" evidence="5">
    <location>
        <begin position="53"/>
        <end position="78"/>
    </location>
</feature>
<dbReference type="Pfam" id="PF00916">
    <property type="entry name" value="Sulfate_transp"/>
    <property type="match status" value="1"/>
</dbReference>
<dbReference type="Proteomes" id="UP000322000">
    <property type="component" value="Chromosome 22"/>
</dbReference>
<feature type="domain" description="SLC26A/SulP transporter" evidence="6">
    <location>
        <begin position="49"/>
        <end position="435"/>
    </location>
</feature>
<keyword evidence="3 5" id="KW-1133">Transmembrane helix</keyword>
<sequence length="584" mass="63910">MSVESQSEPKSRAFRRKTKECIANTFSMDFVRRILPIISWLPKYKPEYFLHDIFAGITVGLAAIPQGIAYAVIAGLPAEYGLYASLTSGVIYMVFGTCYNVTVGPTAILAVMVARQVTNYSADFAILIAFLSGICVFIMALFRLNFQVDFISMPVINGFKMAAALQIAAGQLKYFFGLEGSSGDSLVQSIQNLYTNITTVQLWETVLSSGTILMLILLQKIGQCCTRNDGFVKQKRWFIFTLSNAAVVAIGMVIAYIVKVSTDSEHLAVIGDIGSGLPKFSWPPFSTLVGDEVYGFRDMFSIIGMQSIVLLFMTIFETVAVAKAFTANVKIDTTQELIAVSICNVIGSFGQSMPITSSFTGTALNDASGVKSPIGGATKVLLIAVSLTCLTSSLYYIPKASLAGVIITEMFIMIDYGLFAKLWRNSRREFFILVGTVVGCLTTGLQYGLLMGMVQEALLILVYAARPKIEVNKIECDKGDVTVVSLSDKLLYCAVEHVRQKVITASSNEIPVVVDGSNITKFDFTAAFNLMAIVRDLDTTHQIVLFNFTDELKKICLDIESRYANKFVSAESYNEIIDALPKDV</sequence>
<evidence type="ECO:0000256" key="4">
    <source>
        <dbReference type="ARBA" id="ARBA00023136"/>
    </source>
</evidence>
<dbReference type="PANTHER" id="PTHR11814">
    <property type="entry name" value="SULFATE TRANSPORTER"/>
    <property type="match status" value="1"/>
</dbReference>
<evidence type="ECO:0000256" key="2">
    <source>
        <dbReference type="ARBA" id="ARBA00022692"/>
    </source>
</evidence>
<dbReference type="GO" id="GO:0055085">
    <property type="term" value="P:transmembrane transport"/>
    <property type="evidence" value="ECO:0007669"/>
    <property type="project" value="InterPro"/>
</dbReference>
<name>A0A7E5WQG2_TRINI</name>
<feature type="transmembrane region" description="Helical" evidence="5">
    <location>
        <begin position="380"/>
        <end position="397"/>
    </location>
</feature>
<dbReference type="GeneID" id="113504670"/>
<evidence type="ECO:0000313" key="7">
    <source>
        <dbReference type="Proteomes" id="UP000322000"/>
    </source>
</evidence>
<dbReference type="InParanoid" id="A0A7E5WQG2"/>
<feature type="transmembrane region" description="Helical" evidence="5">
    <location>
        <begin position="430"/>
        <end position="450"/>
    </location>
</feature>
<gene>
    <name evidence="8" type="primary">LOC113504670</name>
</gene>
<evidence type="ECO:0000256" key="1">
    <source>
        <dbReference type="ARBA" id="ARBA00004141"/>
    </source>
</evidence>
<keyword evidence="2 5" id="KW-0812">Transmembrane</keyword>
<keyword evidence="4 5" id="KW-0472">Membrane</keyword>
<comment type="subcellular location">
    <subcellularLocation>
        <location evidence="1">Membrane</location>
        <topology evidence="1">Multi-pass membrane protein</topology>
    </subcellularLocation>
</comment>
<dbReference type="InterPro" id="IPR001902">
    <property type="entry name" value="SLC26A/SulP_fam"/>
</dbReference>
<dbReference type="OrthoDB" id="288203at2759"/>
<dbReference type="InterPro" id="IPR011547">
    <property type="entry name" value="SLC26A/SulP_dom"/>
</dbReference>
<evidence type="ECO:0000256" key="5">
    <source>
        <dbReference type="SAM" id="Phobius"/>
    </source>
</evidence>
<dbReference type="AlphaFoldDB" id="A0A7E5WQG2"/>
<organism evidence="7 8">
    <name type="scientific">Trichoplusia ni</name>
    <name type="common">Cabbage looper</name>
    <dbReference type="NCBI Taxonomy" id="7111"/>
    <lineage>
        <taxon>Eukaryota</taxon>
        <taxon>Metazoa</taxon>
        <taxon>Ecdysozoa</taxon>
        <taxon>Arthropoda</taxon>
        <taxon>Hexapoda</taxon>
        <taxon>Insecta</taxon>
        <taxon>Pterygota</taxon>
        <taxon>Neoptera</taxon>
        <taxon>Endopterygota</taxon>
        <taxon>Lepidoptera</taxon>
        <taxon>Glossata</taxon>
        <taxon>Ditrysia</taxon>
        <taxon>Noctuoidea</taxon>
        <taxon>Noctuidae</taxon>
        <taxon>Plusiinae</taxon>
        <taxon>Trichoplusia</taxon>
    </lineage>
</organism>
<evidence type="ECO:0000313" key="8">
    <source>
        <dbReference type="RefSeq" id="XP_026742889.1"/>
    </source>
</evidence>
<evidence type="ECO:0000259" key="6">
    <source>
        <dbReference type="Pfam" id="PF00916"/>
    </source>
</evidence>
<proteinExistence type="predicted"/>
<feature type="transmembrane region" description="Helical" evidence="5">
    <location>
        <begin position="237"/>
        <end position="258"/>
    </location>
</feature>
<dbReference type="KEGG" id="tnl:113504670"/>
<dbReference type="RefSeq" id="XP_026742889.1">
    <property type="nucleotide sequence ID" value="XM_026887088.1"/>
</dbReference>
<feature type="transmembrane region" description="Helical" evidence="5">
    <location>
        <begin position="90"/>
        <end position="112"/>
    </location>
</feature>
<accession>A0A7E5WQG2</accession>
<keyword evidence="7" id="KW-1185">Reference proteome</keyword>
<evidence type="ECO:0000256" key="3">
    <source>
        <dbReference type="ARBA" id="ARBA00022989"/>
    </source>
</evidence>
<feature type="transmembrane region" description="Helical" evidence="5">
    <location>
        <begin position="299"/>
        <end position="322"/>
    </location>
</feature>
<feature type="transmembrane region" description="Helical" evidence="5">
    <location>
        <begin position="403"/>
        <end position="423"/>
    </location>
</feature>
<reference evidence="8" key="1">
    <citation type="submission" date="2025-08" db="UniProtKB">
        <authorList>
            <consortium name="RefSeq"/>
        </authorList>
    </citation>
    <scope>IDENTIFICATION</scope>
</reference>
<feature type="transmembrane region" description="Helical" evidence="5">
    <location>
        <begin position="124"/>
        <end position="146"/>
    </location>
</feature>